<evidence type="ECO:0000313" key="3">
    <source>
        <dbReference type="Proteomes" id="UP001367316"/>
    </source>
</evidence>
<keyword evidence="3" id="KW-1185">Reference proteome</keyword>
<evidence type="ECO:0000313" key="2">
    <source>
        <dbReference type="EMBL" id="KAK7608042.1"/>
    </source>
</evidence>
<dbReference type="EMBL" id="JBBPBF010000031">
    <property type="protein sequence ID" value="KAK7608042.1"/>
    <property type="molecule type" value="Genomic_DNA"/>
</dbReference>
<reference evidence="2 3" key="1">
    <citation type="submission" date="2024-04" db="EMBL/GenBank/DDBJ databases">
        <title>Phyllosticta paracitricarpa is synonymous to the EU quarantine fungus P. citricarpa based on phylogenomic analyses.</title>
        <authorList>
            <consortium name="Lawrence Berkeley National Laboratory"/>
            <person name="Van ingen-buijs V.A."/>
            <person name="Van westerhoven A.C."/>
            <person name="Haridas S."/>
            <person name="Skiadas P."/>
            <person name="Martin F."/>
            <person name="Groenewald J.Z."/>
            <person name="Crous P.W."/>
            <person name="Seidl M.F."/>
        </authorList>
    </citation>
    <scope>NUCLEOTIDE SEQUENCE [LARGE SCALE GENOMIC DNA]</scope>
    <source>
        <strain evidence="2 3">CBS 141358</strain>
    </source>
</reference>
<organism evidence="2 3">
    <name type="scientific">Phyllosticta paracitricarpa</name>
    <dbReference type="NCBI Taxonomy" id="2016321"/>
    <lineage>
        <taxon>Eukaryota</taxon>
        <taxon>Fungi</taxon>
        <taxon>Dikarya</taxon>
        <taxon>Ascomycota</taxon>
        <taxon>Pezizomycotina</taxon>
        <taxon>Dothideomycetes</taxon>
        <taxon>Dothideomycetes incertae sedis</taxon>
        <taxon>Botryosphaeriales</taxon>
        <taxon>Phyllostictaceae</taxon>
        <taxon>Phyllosticta</taxon>
    </lineage>
</organism>
<sequence length="226" mass="25162">ATARIRGQNRAFRTAFFYTSLRKIIRIPSLATMSPIHDEIYLDDNEPIDTPRSASPHPSSKNEATPQYTVAEQQEAETKYKSVSKRRDELTTILEEARETLEEVYQKQADQRAQPINGDPRVDAALKKTVDDRLVAVQTKLEELVPRITVKIQEYEGKLAECVAKMRAMGCFDRPLGLQVSALPDSDAESLTTLVESRLTLDSAWLFGPEPAAAAADDDAEVARTA</sequence>
<proteinExistence type="predicted"/>
<feature type="non-terminal residue" evidence="2">
    <location>
        <position position="1"/>
    </location>
</feature>
<feature type="compositionally biased region" description="Polar residues" evidence="1">
    <location>
        <begin position="52"/>
        <end position="72"/>
    </location>
</feature>
<accession>A0ABR1MYI6</accession>
<dbReference type="Proteomes" id="UP001367316">
    <property type="component" value="Unassembled WGS sequence"/>
</dbReference>
<feature type="compositionally biased region" description="Basic and acidic residues" evidence="1">
    <location>
        <begin position="76"/>
        <end position="85"/>
    </location>
</feature>
<protein>
    <recommendedName>
        <fullName evidence="4">Tubulin-specific chaperone A</fullName>
    </recommendedName>
</protein>
<feature type="region of interest" description="Disordered" evidence="1">
    <location>
        <begin position="42"/>
        <end position="85"/>
    </location>
</feature>
<comment type="caution">
    <text evidence="2">The sequence shown here is derived from an EMBL/GenBank/DDBJ whole genome shotgun (WGS) entry which is preliminary data.</text>
</comment>
<evidence type="ECO:0000256" key="1">
    <source>
        <dbReference type="SAM" id="MobiDB-lite"/>
    </source>
</evidence>
<evidence type="ECO:0008006" key="4">
    <source>
        <dbReference type="Google" id="ProtNLM"/>
    </source>
</evidence>
<gene>
    <name evidence="2" type="ORF">JOL62DRAFT_242966</name>
</gene>
<name>A0ABR1MYI6_9PEZI</name>